<protein>
    <submittedName>
        <fullName evidence="1">Uncharacterized protein</fullName>
    </submittedName>
</protein>
<gene>
    <name evidence="1" type="ORF">MYXE_40870</name>
</gene>
<name>A0AAD1H3P1_MYCXE</name>
<dbReference type="RefSeq" id="WP_085194293.1">
    <property type="nucleotide sequence ID" value="NZ_JAQGFX010000074.1"/>
</dbReference>
<evidence type="ECO:0000313" key="1">
    <source>
        <dbReference type="EMBL" id="BBU24297.1"/>
    </source>
</evidence>
<dbReference type="Proteomes" id="UP000464624">
    <property type="component" value="Chromosome"/>
</dbReference>
<reference evidence="1 2" key="1">
    <citation type="submission" date="2019-12" db="EMBL/GenBank/DDBJ databases">
        <title>Complete genome sequence of Mycolicibacterium xenopi str. JCM15661T.</title>
        <authorList>
            <person name="Yoshida M."/>
            <person name="Fukano H."/>
            <person name="Asakura T."/>
            <person name="Hoshino Y."/>
        </authorList>
    </citation>
    <scope>NUCLEOTIDE SEQUENCE [LARGE SCALE GENOMIC DNA]</scope>
    <source>
        <strain evidence="1 2">JCM 15661T</strain>
    </source>
</reference>
<dbReference type="KEGG" id="mxe:MYXE_40870"/>
<accession>A0AAD1H3P1</accession>
<proteinExistence type="predicted"/>
<dbReference type="EMBL" id="AP022314">
    <property type="protein sequence ID" value="BBU24297.1"/>
    <property type="molecule type" value="Genomic_DNA"/>
</dbReference>
<sequence length="319" mass="34974">MPHFAWPSYEEPWECTVESVSFDEADGGECIDADHLRIDAYEREWVQAQVMISLTTTEPAPAGLGDLRAHVLLSCPMTQLRRPFPIDATEENGRLAFRGAVCIQRSAVAGKVSLVSEIVGHHEGRRRVVASTLPWALIVDKAAAPRKAGVPPLKTIWVEFGANEAPTEARRHSGAHAYVDITLSPPILYLNKGIDGLQSLILADKPKLERRRHRDLISAFIARYVASTLFRAAAEQVTTDEFGGPAEGPTGQVFRDICEAVAVELPYTETVQDLYETIARLPDGPPESAVFWADVDLALDRMTSVSSTVAAVSEQVKYV</sequence>
<organism evidence="1 2">
    <name type="scientific">Mycobacterium xenopi</name>
    <dbReference type="NCBI Taxonomy" id="1789"/>
    <lineage>
        <taxon>Bacteria</taxon>
        <taxon>Bacillati</taxon>
        <taxon>Actinomycetota</taxon>
        <taxon>Actinomycetes</taxon>
        <taxon>Mycobacteriales</taxon>
        <taxon>Mycobacteriaceae</taxon>
        <taxon>Mycobacterium</taxon>
    </lineage>
</organism>
<dbReference type="AlphaFoldDB" id="A0AAD1H3P1"/>
<evidence type="ECO:0000313" key="2">
    <source>
        <dbReference type="Proteomes" id="UP000464624"/>
    </source>
</evidence>